<reference evidence="1" key="2">
    <citation type="submission" date="2025-08" db="UniProtKB">
        <authorList>
            <consortium name="Ensembl"/>
        </authorList>
    </citation>
    <scope>IDENTIFICATION</scope>
</reference>
<sequence length="50" mass="5830">MPFYLFLLLGEKQIHAKLRLTCHTHCYVFDTLRVKGRDLCATCSSCRIQV</sequence>
<protein>
    <submittedName>
        <fullName evidence="1">Uncharacterized protein</fullName>
    </submittedName>
</protein>
<reference evidence="1" key="3">
    <citation type="submission" date="2025-09" db="UniProtKB">
        <authorList>
            <consortium name="Ensembl"/>
        </authorList>
    </citation>
    <scope>IDENTIFICATION</scope>
</reference>
<proteinExistence type="predicted"/>
<reference evidence="1" key="1">
    <citation type="submission" date="2021-04" db="EMBL/GenBank/DDBJ databases">
        <authorList>
            <consortium name="Wellcome Sanger Institute Data Sharing"/>
        </authorList>
    </citation>
    <scope>NUCLEOTIDE SEQUENCE [LARGE SCALE GENOMIC DNA]</scope>
</reference>
<keyword evidence="2" id="KW-1185">Reference proteome</keyword>
<evidence type="ECO:0000313" key="2">
    <source>
        <dbReference type="Proteomes" id="UP000472264"/>
    </source>
</evidence>
<name>A0A665T392_ECHNA</name>
<evidence type="ECO:0000313" key="1">
    <source>
        <dbReference type="Ensembl" id="ENSENLP00000004565.1"/>
    </source>
</evidence>
<dbReference type="AlphaFoldDB" id="A0A665T392"/>
<dbReference type="Ensembl" id="ENSENLT00000004812.1">
    <property type="protein sequence ID" value="ENSENLP00000004565.1"/>
    <property type="gene ID" value="ENSENLG00000002287.1"/>
</dbReference>
<dbReference type="Proteomes" id="UP000472264">
    <property type="component" value="Chromosome 5"/>
</dbReference>
<dbReference type="InParanoid" id="A0A665T392"/>
<organism evidence="1 2">
    <name type="scientific">Echeneis naucrates</name>
    <name type="common">Live sharksucker</name>
    <dbReference type="NCBI Taxonomy" id="173247"/>
    <lineage>
        <taxon>Eukaryota</taxon>
        <taxon>Metazoa</taxon>
        <taxon>Chordata</taxon>
        <taxon>Craniata</taxon>
        <taxon>Vertebrata</taxon>
        <taxon>Euteleostomi</taxon>
        <taxon>Actinopterygii</taxon>
        <taxon>Neopterygii</taxon>
        <taxon>Teleostei</taxon>
        <taxon>Neoteleostei</taxon>
        <taxon>Acanthomorphata</taxon>
        <taxon>Carangaria</taxon>
        <taxon>Carangiformes</taxon>
        <taxon>Echeneidae</taxon>
        <taxon>Echeneis</taxon>
    </lineage>
</organism>
<accession>A0A665T392</accession>